<evidence type="ECO:0000313" key="2">
    <source>
        <dbReference type="Proteomes" id="UP001055072"/>
    </source>
</evidence>
<dbReference type="Proteomes" id="UP001055072">
    <property type="component" value="Unassembled WGS sequence"/>
</dbReference>
<proteinExistence type="predicted"/>
<keyword evidence="2" id="KW-1185">Reference proteome</keyword>
<organism evidence="1 2">
    <name type="scientific">Irpex rosettiformis</name>
    <dbReference type="NCBI Taxonomy" id="378272"/>
    <lineage>
        <taxon>Eukaryota</taxon>
        <taxon>Fungi</taxon>
        <taxon>Dikarya</taxon>
        <taxon>Basidiomycota</taxon>
        <taxon>Agaricomycotina</taxon>
        <taxon>Agaricomycetes</taxon>
        <taxon>Polyporales</taxon>
        <taxon>Irpicaceae</taxon>
        <taxon>Irpex</taxon>
    </lineage>
</organism>
<protein>
    <submittedName>
        <fullName evidence="1">Uncharacterized protein</fullName>
    </submittedName>
</protein>
<reference evidence="1" key="1">
    <citation type="journal article" date="2021" name="Environ. Microbiol.">
        <title>Gene family expansions and transcriptome signatures uncover fungal adaptations to wood decay.</title>
        <authorList>
            <person name="Hage H."/>
            <person name="Miyauchi S."/>
            <person name="Viragh M."/>
            <person name="Drula E."/>
            <person name="Min B."/>
            <person name="Chaduli D."/>
            <person name="Navarro D."/>
            <person name="Favel A."/>
            <person name="Norest M."/>
            <person name="Lesage-Meessen L."/>
            <person name="Balint B."/>
            <person name="Merenyi Z."/>
            <person name="de Eugenio L."/>
            <person name="Morin E."/>
            <person name="Martinez A.T."/>
            <person name="Baldrian P."/>
            <person name="Stursova M."/>
            <person name="Martinez M.J."/>
            <person name="Novotny C."/>
            <person name="Magnuson J.K."/>
            <person name="Spatafora J.W."/>
            <person name="Maurice S."/>
            <person name="Pangilinan J."/>
            <person name="Andreopoulos W."/>
            <person name="LaButti K."/>
            <person name="Hundley H."/>
            <person name="Na H."/>
            <person name="Kuo A."/>
            <person name="Barry K."/>
            <person name="Lipzen A."/>
            <person name="Henrissat B."/>
            <person name="Riley R."/>
            <person name="Ahrendt S."/>
            <person name="Nagy L.G."/>
            <person name="Grigoriev I.V."/>
            <person name="Martin F."/>
            <person name="Rosso M.N."/>
        </authorList>
    </citation>
    <scope>NUCLEOTIDE SEQUENCE</scope>
    <source>
        <strain evidence="1">CBS 384.51</strain>
    </source>
</reference>
<sequence length="1006" mass="112756">MAARSRLANSEISIQGDELENDRIQLEHDLQQTDISLHLSSAHEDNDYSDVEYGRHNSGPAFHGFASFDHHSRDHFDPADDQSHYNAWSYRTMDEDESISPYNGRTMSTAAHHASALTLSAGLGGRGSRRDVSLSGAEYDPDRPLQGIIAGFGNRMSGLDADSKQFISAVDFDPLIVDDSIEIERVLSTSRPYAPVPGLHSSGSSTSSSRPATPLSPRPKLSDTLHHVAFSPKRPRNGLSHAAMRTAISQSKSRAAPNRPAPPAPRRSSGITKASVVAVVDEDEVPTPKSLSKNNSYSRVYQQSLSYVVPAEPEVNVFPPTPTNSDQQPPSKFTRMARGLAKEIQLERNRLPAEEERPPFAQSTLREKKNHARTDSNKIPLRSVLAELQDPPAQARMVPSKVRTPMKTKVYLPDITGLTNVVASPAKFDQDYLGYDLKDDELDVRLATALNVIQSKLAYLESEHSVSRRRVRELELELEECKHQVTKERTRVLEKERTAEQQHVGLNAQKRKSASQNKHARVVEEDEDGEISRYKEVVEEKKALENLVSKLRSHLSRLTTELSDHSKFLLELRTLRDSDVRALKDKSHDIDELRREVERLGGEVEVLRGVVEEGLKERREIRERSREADTSNEFHQRGPLVESDDEANDSEVESASGRSTPSPRPSPVRGRRETIHTDQATTDSPRPGTFKQPFIMPEEFDRIAEEVAERRSERSNSALMEGSSHNSYSQRSLSSSSRHGTSDHSDAESITEIVPPTKTTGRLSPPIQGRRPGRAETKQSKLPIHSTKARPPSRNGGEAPFPQIRGEYLERLFFSAPEHNTNTCTVCHRRQRAKGGRKAATTYRSRSSSEGRAQYHDNEDDEGFAEGEDDVRAAGIRRNTKGKERVREAGDDQVPPQTVIARVLRELEDDFTHYKSIYVELADQYKEIDPVSNVAKRNVLAEHLREVIDILEQKGDQIASLYDLLTYNDKPVQESVVPEKHTCTVSAWSTAPQVGSTWSRVQTRRR</sequence>
<accession>A0ACB8TX91</accession>
<comment type="caution">
    <text evidence="1">The sequence shown here is derived from an EMBL/GenBank/DDBJ whole genome shotgun (WGS) entry which is preliminary data.</text>
</comment>
<gene>
    <name evidence="1" type="ORF">BDY19DRAFT_960654</name>
</gene>
<name>A0ACB8TX91_9APHY</name>
<dbReference type="EMBL" id="MU274923">
    <property type="protein sequence ID" value="KAI0086584.1"/>
    <property type="molecule type" value="Genomic_DNA"/>
</dbReference>
<evidence type="ECO:0000313" key="1">
    <source>
        <dbReference type="EMBL" id="KAI0086584.1"/>
    </source>
</evidence>